<evidence type="ECO:0000256" key="7">
    <source>
        <dbReference type="ARBA" id="ARBA00040132"/>
    </source>
</evidence>
<dbReference type="CDD" id="cd08170">
    <property type="entry name" value="GlyDH"/>
    <property type="match status" value="1"/>
</dbReference>
<keyword evidence="3" id="KW-0560">Oxidoreductase</keyword>
<evidence type="ECO:0000256" key="1">
    <source>
        <dbReference type="ARBA" id="ARBA00007358"/>
    </source>
</evidence>
<evidence type="ECO:0000256" key="4">
    <source>
        <dbReference type="ARBA" id="ARBA00023027"/>
    </source>
</evidence>
<gene>
    <name evidence="13" type="ORF">IQ35_03247</name>
</gene>
<dbReference type="RefSeq" id="WP_021246167.1">
    <property type="nucleotide sequence ID" value="NZ_JACIIY010000028.1"/>
</dbReference>
<dbReference type="EC" id="1.1.1.6" evidence="6"/>
<dbReference type="EMBL" id="VLKK01000016">
    <property type="protein sequence ID" value="TWH91433.1"/>
    <property type="molecule type" value="Genomic_DNA"/>
</dbReference>
<evidence type="ECO:0000256" key="8">
    <source>
        <dbReference type="ARBA" id="ARBA00049006"/>
    </source>
</evidence>
<feature type="binding site" evidence="11">
    <location>
        <position position="131"/>
    </location>
    <ligand>
        <name>NAD(+)</name>
        <dbReference type="ChEBI" id="CHEBI:57540"/>
    </ligand>
</feature>
<dbReference type="InterPro" id="IPR018211">
    <property type="entry name" value="ADH_Fe_CS"/>
</dbReference>
<dbReference type="GO" id="GO:0046872">
    <property type="term" value="F:metal ion binding"/>
    <property type="evidence" value="ECO:0007669"/>
    <property type="project" value="UniProtKB-KW"/>
</dbReference>
<feature type="binding site" evidence="11">
    <location>
        <begin position="100"/>
        <end position="104"/>
    </location>
    <ligand>
        <name>NAD(+)</name>
        <dbReference type="ChEBI" id="CHEBI:57540"/>
    </ligand>
</feature>
<dbReference type="Proteomes" id="UP000316624">
    <property type="component" value="Unassembled WGS sequence"/>
</dbReference>
<evidence type="ECO:0000256" key="9">
    <source>
        <dbReference type="PIRSR" id="PIRSR000112-1"/>
    </source>
</evidence>
<keyword evidence="2 9" id="KW-0479">Metal-binding</keyword>
<evidence type="ECO:0000256" key="5">
    <source>
        <dbReference type="ARBA" id="ARBA00037918"/>
    </source>
</evidence>
<reference evidence="13 14" key="1">
    <citation type="journal article" date="2015" name="Stand. Genomic Sci.">
        <title>Genomic Encyclopedia of Bacterial and Archaeal Type Strains, Phase III: the genomes of soil and plant-associated and newly described type strains.</title>
        <authorList>
            <person name="Whitman W.B."/>
            <person name="Woyke T."/>
            <person name="Klenk H.P."/>
            <person name="Zhou Y."/>
            <person name="Lilburn T.G."/>
            <person name="Beck B.J."/>
            <person name="De Vos P."/>
            <person name="Vandamme P."/>
            <person name="Eisen J.A."/>
            <person name="Garrity G."/>
            <person name="Hugenholtz P."/>
            <person name="Kyrpides N.C."/>
        </authorList>
    </citation>
    <scope>NUCLEOTIDE SEQUENCE [LARGE SCALE GENOMIC DNA]</scope>
    <source>
        <strain evidence="13 14">CGMCC 1.7748</strain>
    </source>
</reference>
<evidence type="ECO:0000256" key="3">
    <source>
        <dbReference type="ARBA" id="ARBA00023002"/>
    </source>
</evidence>
<feature type="binding site" evidence="9">
    <location>
        <position position="260"/>
    </location>
    <ligand>
        <name>glycerol</name>
        <dbReference type="ChEBI" id="CHEBI:17754"/>
    </ligand>
</feature>
<evidence type="ECO:0000256" key="2">
    <source>
        <dbReference type="ARBA" id="ARBA00022723"/>
    </source>
</evidence>
<feature type="binding site" evidence="11">
    <location>
        <position position="45"/>
    </location>
    <ligand>
        <name>NAD(+)</name>
        <dbReference type="ChEBI" id="CHEBI:57540"/>
    </ligand>
</feature>
<dbReference type="PIRSF" id="PIRSF000112">
    <property type="entry name" value="Glycerol_dehydrogenase"/>
    <property type="match status" value="1"/>
</dbReference>
<feature type="binding site" evidence="11">
    <location>
        <begin position="122"/>
        <end position="125"/>
    </location>
    <ligand>
        <name>NAD(+)</name>
        <dbReference type="ChEBI" id="CHEBI:57540"/>
    </ligand>
</feature>
<evidence type="ECO:0000313" key="14">
    <source>
        <dbReference type="Proteomes" id="UP000316624"/>
    </source>
</evidence>
<dbReference type="Gene3D" id="1.20.1090.10">
    <property type="entry name" value="Dehydroquinate synthase-like - alpha domain"/>
    <property type="match status" value="1"/>
</dbReference>
<protein>
    <recommendedName>
        <fullName evidence="7">Glycerol dehydrogenase</fullName>
        <ecNumber evidence="6">1.1.1.6</ecNumber>
    </recommendedName>
</protein>
<dbReference type="GO" id="GO:0008888">
    <property type="term" value="F:glycerol dehydrogenase (NAD+) activity"/>
    <property type="evidence" value="ECO:0007669"/>
    <property type="project" value="UniProtKB-EC"/>
</dbReference>
<evidence type="ECO:0000313" key="13">
    <source>
        <dbReference type="EMBL" id="TWH91433.1"/>
    </source>
</evidence>
<comment type="pathway">
    <text evidence="5">Polyol metabolism; glycerol fermentation; glycerone phosphate from glycerol (oxidative route): step 1/2.</text>
</comment>
<organism evidence="13 14">
    <name type="scientific">Sphingobium wenxiniae (strain DSM 21828 / CGMCC 1.7748 / JZ-1)</name>
    <dbReference type="NCBI Taxonomy" id="595605"/>
    <lineage>
        <taxon>Bacteria</taxon>
        <taxon>Pseudomonadati</taxon>
        <taxon>Pseudomonadota</taxon>
        <taxon>Alphaproteobacteria</taxon>
        <taxon>Sphingomonadales</taxon>
        <taxon>Sphingomonadaceae</taxon>
        <taxon>Sphingobium</taxon>
    </lineage>
</organism>
<comment type="similarity">
    <text evidence="1">Belongs to the iron-containing alcohol dehydrogenase family.</text>
</comment>
<dbReference type="PANTHER" id="PTHR43616:SF5">
    <property type="entry name" value="GLYCEROL DEHYDROGENASE 1"/>
    <property type="match status" value="1"/>
</dbReference>
<keyword evidence="9" id="KW-0862">Zinc</keyword>
<dbReference type="PANTHER" id="PTHR43616">
    <property type="entry name" value="GLYCEROL DEHYDROGENASE"/>
    <property type="match status" value="1"/>
</dbReference>
<dbReference type="Gene3D" id="3.40.50.1970">
    <property type="match status" value="1"/>
</dbReference>
<evidence type="ECO:0000256" key="6">
    <source>
        <dbReference type="ARBA" id="ARBA00039147"/>
    </source>
</evidence>
<feature type="binding site" evidence="10">
    <location>
        <position position="127"/>
    </location>
    <ligand>
        <name>glycerol</name>
        <dbReference type="ChEBI" id="CHEBI:17754"/>
    </ligand>
</feature>
<comment type="cofactor">
    <cofactor evidence="9">
        <name>Zn(2+)</name>
        <dbReference type="ChEBI" id="CHEBI:29105"/>
    </cofactor>
    <text evidence="9">Binds 1 zinc ion per subunit.</text>
</comment>
<dbReference type="PROSITE" id="PS00913">
    <property type="entry name" value="ADH_IRON_1"/>
    <property type="match status" value="1"/>
</dbReference>
<sequence length="374" mass="39412">MDSKPFAPGVRLFASTPRYYQGPDALDRLPGICAPLARKPAIVVDADVLALTGTRLAKLFGERPHLILPFSGEVTLPAMIDLADTMRLEAVDLVVGMGGGKALDAAKGAAIRADLNFVTVPTVASNDSPISMGLAAYDDHHRVVAIETHSRNPEAVIVDTRLIAGAPARFLLAGIGDAVAKKFEAEASLRDGGLTAHFTRQLRTAGYIADGCYSTIREHGEAAMAAAGTGEPTDALEAVIEANILMAGLSFENMGLGLAHAMTRGLVRTAVVDRAPHGFHVAYGLLVQLVAEGRAEAMIDDLIDFYRRIGLPRSLIELGLDAIERKTLVHVAANVTQAPAGAYLVVPYTADEIVAAMQNVEARFAPIAGDAIHA</sequence>
<keyword evidence="4 11" id="KW-0520">NAD</keyword>
<accession>A0A562K859</accession>
<comment type="catalytic activity">
    <reaction evidence="8">
        <text>glycerol + NAD(+) = dihydroxyacetone + NADH + H(+)</text>
        <dbReference type="Rhea" id="RHEA:13769"/>
        <dbReference type="ChEBI" id="CHEBI:15378"/>
        <dbReference type="ChEBI" id="CHEBI:16016"/>
        <dbReference type="ChEBI" id="CHEBI:17754"/>
        <dbReference type="ChEBI" id="CHEBI:57540"/>
        <dbReference type="ChEBI" id="CHEBI:57945"/>
        <dbReference type="EC" id="1.1.1.6"/>
    </reaction>
</comment>
<dbReference type="Pfam" id="PF00465">
    <property type="entry name" value="Fe-ADH"/>
    <property type="match status" value="1"/>
</dbReference>
<feature type="binding site" evidence="11">
    <location>
        <position position="137"/>
    </location>
    <ligand>
        <name>NAD(+)</name>
        <dbReference type="ChEBI" id="CHEBI:57540"/>
    </ligand>
</feature>
<name>A0A562K859_SPHWJ</name>
<evidence type="ECO:0000256" key="11">
    <source>
        <dbReference type="PIRSR" id="PIRSR000112-3"/>
    </source>
</evidence>
<dbReference type="InterPro" id="IPR001670">
    <property type="entry name" value="ADH_Fe/GldA"/>
</dbReference>
<feature type="binding site" evidence="9">
    <location>
        <position position="177"/>
    </location>
    <ligand>
        <name>glycerol</name>
        <dbReference type="ChEBI" id="CHEBI:17754"/>
    </ligand>
</feature>
<evidence type="ECO:0000256" key="10">
    <source>
        <dbReference type="PIRSR" id="PIRSR000112-2"/>
    </source>
</evidence>
<dbReference type="AlphaFoldDB" id="A0A562K859"/>
<dbReference type="InterPro" id="IPR016205">
    <property type="entry name" value="Glycerol_DH"/>
</dbReference>
<dbReference type="SUPFAM" id="SSF56796">
    <property type="entry name" value="Dehydroquinate synthase-like"/>
    <property type="match status" value="1"/>
</dbReference>
<proteinExistence type="inferred from homology"/>
<keyword evidence="14" id="KW-1185">Reference proteome</keyword>
<feature type="domain" description="Alcohol dehydrogenase iron-type/glycerol dehydrogenase GldA" evidence="12">
    <location>
        <begin position="17"/>
        <end position="160"/>
    </location>
</feature>
<evidence type="ECO:0000259" key="12">
    <source>
        <dbReference type="Pfam" id="PF00465"/>
    </source>
</evidence>
<comment type="caution">
    <text evidence="13">The sequence shown here is derived from an EMBL/GenBank/DDBJ whole genome shotgun (WGS) entry which is preliminary data.</text>
</comment>
<feature type="binding site" evidence="9">
    <location>
        <position position="277"/>
    </location>
    <ligand>
        <name>glycerol</name>
        <dbReference type="ChEBI" id="CHEBI:17754"/>
    </ligand>
</feature>